<protein>
    <recommendedName>
        <fullName evidence="4">Peptidase M50 domain-containing protein</fullName>
    </recommendedName>
</protein>
<proteinExistence type="predicted"/>
<feature type="transmembrane region" description="Helical" evidence="1">
    <location>
        <begin position="87"/>
        <end position="109"/>
    </location>
</feature>
<dbReference type="EMBL" id="CP021081">
    <property type="protein sequence ID" value="ASN81273.1"/>
    <property type="molecule type" value="Genomic_DNA"/>
</dbReference>
<feature type="transmembrane region" description="Helical" evidence="1">
    <location>
        <begin position="12"/>
        <end position="32"/>
    </location>
</feature>
<accession>A0A221SXB0</accession>
<evidence type="ECO:0000313" key="2">
    <source>
        <dbReference type="EMBL" id="ASN81273.1"/>
    </source>
</evidence>
<keyword evidence="1" id="KW-1133">Transmembrane helix</keyword>
<keyword evidence="3" id="KW-1185">Reference proteome</keyword>
<name>A0A221SXB0_9DEIO</name>
<keyword evidence="1" id="KW-0472">Membrane</keyword>
<dbReference type="RefSeq" id="WP_027462985.1">
    <property type="nucleotide sequence ID" value="NZ_CP021081.1"/>
</dbReference>
<evidence type="ECO:0000313" key="3">
    <source>
        <dbReference type="Proteomes" id="UP000259030"/>
    </source>
</evidence>
<evidence type="ECO:0000256" key="1">
    <source>
        <dbReference type="SAM" id="Phobius"/>
    </source>
</evidence>
<gene>
    <name evidence="2" type="ORF">DFI_09840</name>
</gene>
<dbReference type="AlphaFoldDB" id="A0A221SXB0"/>
<evidence type="ECO:0008006" key="4">
    <source>
        <dbReference type="Google" id="ProtNLM"/>
    </source>
</evidence>
<keyword evidence="1" id="KW-0812">Transmembrane</keyword>
<sequence length="164" mass="17682">MPTVIFSPELTLLYLLSGVIGVTLHELGHLLVPMCVSRAPVTLQVGPDWSRPLLRFTVGRVNVDVRRVCFWGGRAIWQALLSPGQRALALALGPFTSLLLTAAGLALLGSVVEPFGRALAGYSAVQALITLLPIRRYPAWVGLPGTPSDGAQLLALYRFWRQAA</sequence>
<reference evidence="2 3" key="1">
    <citation type="submission" date="2017-05" db="EMBL/GenBank/DDBJ databases">
        <title>The complete genome sequence of Deinococcus ficus isolated from the rhizosphere of the Ficus religiosa L. in Taiwan.</title>
        <authorList>
            <person name="Wu K.-M."/>
            <person name="Liao T.-L."/>
            <person name="Liu Y.-M."/>
            <person name="Young C.-C."/>
            <person name="Tsai S.-F."/>
        </authorList>
    </citation>
    <scope>NUCLEOTIDE SEQUENCE [LARGE SCALE GENOMIC DNA]</scope>
    <source>
        <strain evidence="2 3">CC-FR2-10</strain>
    </source>
</reference>
<organism evidence="2 3">
    <name type="scientific">Deinococcus ficus</name>
    <dbReference type="NCBI Taxonomy" id="317577"/>
    <lineage>
        <taxon>Bacteria</taxon>
        <taxon>Thermotogati</taxon>
        <taxon>Deinococcota</taxon>
        <taxon>Deinococci</taxon>
        <taxon>Deinococcales</taxon>
        <taxon>Deinococcaceae</taxon>
        <taxon>Deinococcus</taxon>
    </lineage>
</organism>
<dbReference type="KEGG" id="dfc:DFI_09840"/>
<dbReference type="Proteomes" id="UP000259030">
    <property type="component" value="Chromosome"/>
</dbReference>